<dbReference type="WBParaSite" id="EN70_4119">
    <property type="protein sequence ID" value="EN70_4119"/>
    <property type="gene ID" value="EN70_4119"/>
</dbReference>
<evidence type="ECO:0000313" key="2">
    <source>
        <dbReference type="Proteomes" id="UP000095285"/>
    </source>
</evidence>
<dbReference type="Proteomes" id="UP000095285">
    <property type="component" value="Unassembled WGS sequence"/>
</dbReference>
<dbReference type="AlphaFoldDB" id="A0A1I7VMA9"/>
<keyword evidence="2" id="KW-1185">Reference proteome</keyword>
<keyword evidence="1" id="KW-1133">Transmembrane helix</keyword>
<reference evidence="3" key="2">
    <citation type="submission" date="2016-11" db="UniProtKB">
        <authorList>
            <consortium name="WormBaseParasite"/>
        </authorList>
    </citation>
    <scope>IDENTIFICATION</scope>
</reference>
<proteinExistence type="predicted"/>
<sequence>MGRMSLPVGGDNGVDEVKAEVSEKLVDALAQWATVTAAASAAAAMIAFCVKPFATMKSIPKVVRGQ</sequence>
<organism evidence="2 3">
    <name type="scientific">Loa loa</name>
    <name type="common">Eye worm</name>
    <name type="synonym">Filaria loa</name>
    <dbReference type="NCBI Taxonomy" id="7209"/>
    <lineage>
        <taxon>Eukaryota</taxon>
        <taxon>Metazoa</taxon>
        <taxon>Ecdysozoa</taxon>
        <taxon>Nematoda</taxon>
        <taxon>Chromadorea</taxon>
        <taxon>Rhabditida</taxon>
        <taxon>Spirurina</taxon>
        <taxon>Spiruromorpha</taxon>
        <taxon>Filarioidea</taxon>
        <taxon>Onchocercidae</taxon>
        <taxon>Loa</taxon>
    </lineage>
</organism>
<keyword evidence="1" id="KW-0812">Transmembrane</keyword>
<reference evidence="2" key="1">
    <citation type="submission" date="2012-04" db="EMBL/GenBank/DDBJ databases">
        <title>The Genome Sequence of Loa loa.</title>
        <authorList>
            <consortium name="The Broad Institute Genome Sequencing Platform"/>
            <consortium name="Broad Institute Genome Sequencing Center for Infectious Disease"/>
            <person name="Nutman T.B."/>
            <person name="Fink D.L."/>
            <person name="Russ C."/>
            <person name="Young S."/>
            <person name="Zeng Q."/>
            <person name="Gargeya S."/>
            <person name="Alvarado L."/>
            <person name="Berlin A."/>
            <person name="Chapman S.B."/>
            <person name="Chen Z."/>
            <person name="Freedman E."/>
            <person name="Gellesch M."/>
            <person name="Goldberg J."/>
            <person name="Griggs A."/>
            <person name="Gujja S."/>
            <person name="Heilman E.R."/>
            <person name="Heiman D."/>
            <person name="Howarth C."/>
            <person name="Mehta T."/>
            <person name="Neiman D."/>
            <person name="Pearson M."/>
            <person name="Roberts A."/>
            <person name="Saif S."/>
            <person name="Shea T."/>
            <person name="Shenoy N."/>
            <person name="Sisk P."/>
            <person name="Stolte C."/>
            <person name="Sykes S."/>
            <person name="White J."/>
            <person name="Yandava C."/>
            <person name="Haas B."/>
            <person name="Henn M.R."/>
            <person name="Nusbaum C."/>
            <person name="Birren B."/>
        </authorList>
    </citation>
    <scope>NUCLEOTIDE SEQUENCE [LARGE SCALE GENOMIC DNA]</scope>
</reference>
<evidence type="ECO:0000256" key="1">
    <source>
        <dbReference type="SAM" id="Phobius"/>
    </source>
</evidence>
<evidence type="ECO:0000313" key="3">
    <source>
        <dbReference type="WBParaSite" id="EN70_4119"/>
    </source>
</evidence>
<name>A0A1I7VMA9_LOALO</name>
<protein>
    <submittedName>
        <fullName evidence="3">Uncharacterized protein</fullName>
    </submittedName>
</protein>
<keyword evidence="1" id="KW-0472">Membrane</keyword>
<feature type="transmembrane region" description="Helical" evidence="1">
    <location>
        <begin position="29"/>
        <end position="50"/>
    </location>
</feature>
<accession>A0A1I7VMA9</accession>